<keyword evidence="3 8" id="KW-0489">Methyltransferase</keyword>
<dbReference type="EMBL" id="JAGIQL010000125">
    <property type="protein sequence ID" value="MBP0460614.1"/>
    <property type="molecule type" value="Genomic_DNA"/>
</dbReference>
<evidence type="ECO:0000256" key="2">
    <source>
        <dbReference type="ARBA" id="ARBA00022552"/>
    </source>
</evidence>
<dbReference type="FunFam" id="3.40.1010.10:FF:000007">
    <property type="entry name" value="Ribosomal RNA small subunit methyltransferase I"/>
    <property type="match status" value="1"/>
</dbReference>
<keyword evidence="1" id="KW-0963">Cytoplasm</keyword>
<dbReference type="FunFam" id="3.30.950.10:FF:000003">
    <property type="entry name" value="Ribosomal RNA small subunit methyltransferase I"/>
    <property type="match status" value="1"/>
</dbReference>
<evidence type="ECO:0000256" key="5">
    <source>
        <dbReference type="ARBA" id="ARBA00022691"/>
    </source>
</evidence>
<dbReference type="InterPro" id="IPR000878">
    <property type="entry name" value="4pyrrol_Mease"/>
</dbReference>
<feature type="compositionally biased region" description="Polar residues" evidence="6">
    <location>
        <begin position="1"/>
        <end position="10"/>
    </location>
</feature>
<feature type="compositionally biased region" description="Basic and acidic residues" evidence="6">
    <location>
        <begin position="344"/>
        <end position="355"/>
    </location>
</feature>
<dbReference type="CDD" id="cd11648">
    <property type="entry name" value="RsmI"/>
    <property type="match status" value="1"/>
</dbReference>
<keyword evidence="5" id="KW-0949">S-adenosyl-L-methionine</keyword>
<protein>
    <submittedName>
        <fullName evidence="8">16S rRNA (Cytidine(1402)-2'-O)-methyltransferase</fullName>
        <ecNumber evidence="8">2.1.1.198</ecNumber>
    </submittedName>
</protein>
<dbReference type="PANTHER" id="PTHR46111">
    <property type="entry name" value="RIBOSOMAL RNA SMALL SUBUNIT METHYLTRANSFERASE I"/>
    <property type="match status" value="1"/>
</dbReference>
<reference evidence="8" key="1">
    <citation type="submission" date="2021-03" db="EMBL/GenBank/DDBJ databases">
        <title>Whole genome sequence of Streptomyces bomunensis MMS17-BM035.</title>
        <authorList>
            <person name="Lee J.H."/>
        </authorList>
    </citation>
    <scope>NUCLEOTIDE SEQUENCE</scope>
    <source>
        <strain evidence="8">MMS17-BM035</strain>
    </source>
</reference>
<dbReference type="InterPro" id="IPR035996">
    <property type="entry name" value="4pyrrol_Methylase_sf"/>
</dbReference>
<comment type="caution">
    <text evidence="8">The sequence shown here is derived from an EMBL/GenBank/DDBJ whole genome shotgun (WGS) entry which is preliminary data.</text>
</comment>
<evidence type="ECO:0000256" key="3">
    <source>
        <dbReference type="ARBA" id="ARBA00022603"/>
    </source>
</evidence>
<dbReference type="PANTHER" id="PTHR46111:SF1">
    <property type="entry name" value="RIBOSOMAL RNA SMALL SUBUNIT METHYLTRANSFERASE I"/>
    <property type="match status" value="1"/>
</dbReference>
<dbReference type="InterPro" id="IPR008189">
    <property type="entry name" value="rRNA_ssu_MeTfrase_I"/>
</dbReference>
<evidence type="ECO:0000256" key="4">
    <source>
        <dbReference type="ARBA" id="ARBA00022679"/>
    </source>
</evidence>
<organism evidence="8 9">
    <name type="scientific">Streptomyces montanisoli</name>
    <dbReference type="NCBI Taxonomy" id="2798581"/>
    <lineage>
        <taxon>Bacteria</taxon>
        <taxon>Bacillati</taxon>
        <taxon>Actinomycetota</taxon>
        <taxon>Actinomycetes</taxon>
        <taxon>Kitasatosporales</taxon>
        <taxon>Streptomycetaceae</taxon>
        <taxon>Streptomyces</taxon>
    </lineage>
</organism>
<sequence length="355" mass="36303">MAAVNANQPPESHPLDAPATTSASAAGTGASGTHGDAAAGPGRPSGDGSGVLVLAGTPIGDVRDAPPRLSAELARADVVAAEDTRRLRRLTQALGVQPAGRVVSYFEGNESARTPELADALEGGARVLLVTDAGMPSVSDPGYRLVAAAVERGIRVTAVPGPSAVLTALALSGLPVDRFCFEGFLPRKAGERMSRLREVAGERRTLVYFEAPHRLDDTLTAMAEAFGAGRPAAVCRELTKTYEEVRRGGLGELALWAADGVRGEITIVVQGAPEAGPAELDDEELVGRVRVREDAGERRKEAIAAVAAEAGLPKRQVFDAVVAAKNAARGAASRGGAASPGGSGRRDAGDRGGDG</sequence>
<dbReference type="EC" id="2.1.1.198" evidence="8"/>
<evidence type="ECO:0000313" key="8">
    <source>
        <dbReference type="EMBL" id="MBP0460614.1"/>
    </source>
</evidence>
<feature type="domain" description="Tetrapyrrole methylase" evidence="7">
    <location>
        <begin position="52"/>
        <end position="254"/>
    </location>
</feature>
<feature type="region of interest" description="Disordered" evidence="6">
    <location>
        <begin position="329"/>
        <end position="355"/>
    </location>
</feature>
<dbReference type="GO" id="GO:0008168">
    <property type="term" value="F:methyltransferase activity"/>
    <property type="evidence" value="ECO:0007669"/>
    <property type="project" value="UniProtKB-KW"/>
</dbReference>
<proteinExistence type="inferred from homology"/>
<evidence type="ECO:0000256" key="6">
    <source>
        <dbReference type="SAM" id="MobiDB-lite"/>
    </source>
</evidence>
<dbReference type="Gene3D" id="3.40.1010.10">
    <property type="entry name" value="Cobalt-precorrin-4 Transmethylase, Domain 1"/>
    <property type="match status" value="1"/>
</dbReference>
<dbReference type="HAMAP" id="MF_01877">
    <property type="entry name" value="16SrRNA_methyltr_I"/>
    <property type="match status" value="1"/>
</dbReference>
<dbReference type="SUPFAM" id="SSF53790">
    <property type="entry name" value="Tetrapyrrole methylase"/>
    <property type="match status" value="1"/>
</dbReference>
<dbReference type="GO" id="GO:0006364">
    <property type="term" value="P:rRNA processing"/>
    <property type="evidence" value="ECO:0007669"/>
    <property type="project" value="UniProtKB-KW"/>
</dbReference>
<keyword evidence="2" id="KW-0698">rRNA processing</keyword>
<evidence type="ECO:0000256" key="1">
    <source>
        <dbReference type="ARBA" id="ARBA00022490"/>
    </source>
</evidence>
<feature type="compositionally biased region" description="Low complexity" evidence="6">
    <location>
        <begin position="17"/>
        <end position="40"/>
    </location>
</feature>
<feature type="region of interest" description="Disordered" evidence="6">
    <location>
        <begin position="1"/>
        <end position="53"/>
    </location>
</feature>
<accession>A0A940S089</accession>
<dbReference type="Pfam" id="PF00590">
    <property type="entry name" value="TP_methylase"/>
    <property type="match status" value="1"/>
</dbReference>
<dbReference type="InterPro" id="IPR014777">
    <property type="entry name" value="4pyrrole_Mease_sub1"/>
</dbReference>
<evidence type="ECO:0000313" key="9">
    <source>
        <dbReference type="Proteomes" id="UP000670475"/>
    </source>
</evidence>
<dbReference type="Proteomes" id="UP000670475">
    <property type="component" value="Unassembled WGS sequence"/>
</dbReference>
<dbReference type="InterPro" id="IPR014776">
    <property type="entry name" value="4pyrrole_Mease_sub2"/>
</dbReference>
<dbReference type="NCBIfam" id="TIGR00096">
    <property type="entry name" value="16S rRNA (cytidine(1402)-2'-O)-methyltransferase"/>
    <property type="match status" value="1"/>
</dbReference>
<evidence type="ECO:0000259" key="7">
    <source>
        <dbReference type="Pfam" id="PF00590"/>
    </source>
</evidence>
<dbReference type="AlphaFoldDB" id="A0A940S089"/>
<dbReference type="GO" id="GO:0032259">
    <property type="term" value="P:methylation"/>
    <property type="evidence" value="ECO:0007669"/>
    <property type="project" value="UniProtKB-KW"/>
</dbReference>
<keyword evidence="4 8" id="KW-0808">Transferase</keyword>
<keyword evidence="9" id="KW-1185">Reference proteome</keyword>
<dbReference type="Gene3D" id="3.30.950.10">
    <property type="entry name" value="Methyltransferase, Cobalt-precorrin-4 Transmethylase, Domain 2"/>
    <property type="match status" value="1"/>
</dbReference>
<gene>
    <name evidence="8" type="primary">rsmI</name>
    <name evidence="8" type="ORF">JFN87_24475</name>
</gene>
<name>A0A940S089_9ACTN</name>
<feature type="non-terminal residue" evidence="8">
    <location>
        <position position="355"/>
    </location>
</feature>